<keyword evidence="2" id="KW-1185">Reference proteome</keyword>
<accession>A0ABX0ULE0</accession>
<sequence length="57" mass="6130">MKTLHCRDAGFDCEGVIKAATDEEVLNLAAAHAQEVHGVQVTPELAGQLQTLIKDEN</sequence>
<dbReference type="InterPro" id="IPR009409">
    <property type="entry name" value="DUF1059"/>
</dbReference>
<dbReference type="Pfam" id="PF06348">
    <property type="entry name" value="DUF1059"/>
    <property type="match status" value="1"/>
</dbReference>
<proteinExistence type="predicted"/>
<name>A0ABX0ULE0_9BACT</name>
<gene>
    <name evidence="1" type="ORF">FHS68_003005</name>
</gene>
<comment type="caution">
    <text evidence="1">The sequence shown here is derived from an EMBL/GenBank/DDBJ whole genome shotgun (WGS) entry which is preliminary data.</text>
</comment>
<evidence type="ECO:0000313" key="2">
    <source>
        <dbReference type="Proteomes" id="UP001179181"/>
    </source>
</evidence>
<reference evidence="1 2" key="1">
    <citation type="submission" date="2020-03" db="EMBL/GenBank/DDBJ databases">
        <title>Genomic Encyclopedia of Type Strains, Phase IV (KMG-IV): sequencing the most valuable type-strain genomes for metagenomic binning, comparative biology and taxonomic classification.</title>
        <authorList>
            <person name="Goeker M."/>
        </authorList>
    </citation>
    <scope>NUCLEOTIDE SEQUENCE [LARGE SCALE GENOMIC DNA]</scope>
    <source>
        <strain evidence="1 2">DSM 102865</strain>
    </source>
</reference>
<protein>
    <submittedName>
        <fullName evidence="1">Small metal-binding protein</fullName>
    </submittedName>
</protein>
<dbReference type="Proteomes" id="UP001179181">
    <property type="component" value="Unassembled WGS sequence"/>
</dbReference>
<dbReference type="EMBL" id="JAASQJ010000003">
    <property type="protein sequence ID" value="NIJ53823.1"/>
    <property type="molecule type" value="Genomic_DNA"/>
</dbReference>
<evidence type="ECO:0000313" key="1">
    <source>
        <dbReference type="EMBL" id="NIJ53823.1"/>
    </source>
</evidence>
<organism evidence="1 2">
    <name type="scientific">Dyadobacter arcticus</name>
    <dbReference type="NCBI Taxonomy" id="1078754"/>
    <lineage>
        <taxon>Bacteria</taxon>
        <taxon>Pseudomonadati</taxon>
        <taxon>Bacteroidota</taxon>
        <taxon>Cytophagia</taxon>
        <taxon>Cytophagales</taxon>
        <taxon>Spirosomataceae</taxon>
        <taxon>Dyadobacter</taxon>
    </lineage>
</organism>
<dbReference type="RefSeq" id="WP_167271374.1">
    <property type="nucleotide sequence ID" value="NZ_JAASQJ010000003.1"/>
</dbReference>